<reference evidence="1" key="1">
    <citation type="submission" date="2023-06" db="EMBL/GenBank/DDBJ databases">
        <authorList>
            <person name="Kurt Z."/>
        </authorList>
    </citation>
    <scope>NUCLEOTIDE SEQUENCE</scope>
</reference>
<accession>A0AA86QPW8</accession>
<evidence type="ECO:0000313" key="2">
    <source>
        <dbReference type="EMBL" id="CAL6020428.1"/>
    </source>
</evidence>
<proteinExistence type="predicted"/>
<dbReference type="EMBL" id="CATOUU010000969">
    <property type="protein sequence ID" value="CAI9963659.1"/>
    <property type="molecule type" value="Genomic_DNA"/>
</dbReference>
<organism evidence="1">
    <name type="scientific">Hexamita inflata</name>
    <dbReference type="NCBI Taxonomy" id="28002"/>
    <lineage>
        <taxon>Eukaryota</taxon>
        <taxon>Metamonada</taxon>
        <taxon>Diplomonadida</taxon>
        <taxon>Hexamitidae</taxon>
        <taxon>Hexamitinae</taxon>
        <taxon>Hexamita</taxon>
    </lineage>
</organism>
<dbReference type="EMBL" id="CAXDID020000085">
    <property type="protein sequence ID" value="CAL6020428.1"/>
    <property type="molecule type" value="Genomic_DNA"/>
</dbReference>
<name>A0AA86QPW8_9EUKA</name>
<reference evidence="2 3" key="2">
    <citation type="submission" date="2024-07" db="EMBL/GenBank/DDBJ databases">
        <authorList>
            <person name="Akdeniz Z."/>
        </authorList>
    </citation>
    <scope>NUCLEOTIDE SEQUENCE [LARGE SCALE GENOMIC DNA]</scope>
</reference>
<protein>
    <submittedName>
        <fullName evidence="1">Uncharacterized protein</fullName>
    </submittedName>
</protein>
<comment type="caution">
    <text evidence="1">The sequence shown here is derived from an EMBL/GenBank/DDBJ whole genome shotgun (WGS) entry which is preliminary data.</text>
</comment>
<evidence type="ECO:0000313" key="3">
    <source>
        <dbReference type="Proteomes" id="UP001642409"/>
    </source>
</evidence>
<gene>
    <name evidence="2" type="ORF">HINF_LOCUS27449</name>
    <name evidence="1" type="ORF">HINF_LOCUS51304</name>
</gene>
<evidence type="ECO:0000313" key="1">
    <source>
        <dbReference type="EMBL" id="CAI9963659.1"/>
    </source>
</evidence>
<dbReference type="Proteomes" id="UP001642409">
    <property type="component" value="Unassembled WGS sequence"/>
</dbReference>
<sequence>MISSITLIFQQLSFQKHATCLNSLVVNKNKYNFCQKASRLNKINLQNDLYLSQKSSNVHLFIQTEATKQASIDVNVNNVDVNVFALFGFNINSQTISDSLVNVTLQFEVITGALVCITCDIYVLSSTLVFIASGQQISGLILESLLNVHLFQSFVQYRITSQRSSGLVNVITQEQVNFSINNCKLSGHNLLSSDSNGYIASSIQVNFTVTLDKFIVCIDSIVAFGQNSMTISVVGLETLNCDICEQSNIAYGLCVNLLENSKIDGGMYRCIFPFEYIDNTCMCASGYLLNITECVDLLSAFADIKTQTQYNNNQLETVQQHVKEIQQNISQLELSLVSQINSAVSEIGINLTLLEDYVVSNSSYAEANLLSNVSALDKMIFNNISILSSALTNDVSNLSSQISSLNSTLMQNSTNLENYILSNYSKAEGSLLLNTSVLDQRIFNNISGLSSQLTGDVSQLQSLINVLNSNLVANSSNLEQYILQNYSKAEANILSSASALDNRIFNNITFLSQTISNGVSQLNSQIYGLNSNLIANSTNLENYIISNYSKADSNLMANTSVLDQRIFNNATFLANNIATISYNLEQNIISNFSKADANLLANTSVLDRRLFDNITSLNLSAQNQFTALTTNINSASLILPAVNQSIQSNEATLNELQVIINCIISGKQMVNGVCVLATCPIIGQEYVNGVCSCPTQGSFISSGVCTCGVNSLNISNVCSCPSGSTLKQSTCTCDNINAYISDSSCVCPTNSALINTGCSCSIIGQIVINNVCLCPSGYSVVNGSCQFDYILYYSNSSKMCSQLVFTTVFDIQTTANSVSSSANFSSGYAFSSHIQDAFVDISDNVYSSTVSPLFQNQNTFINLKIQLGVQTISSGSLMVNGNIISINQVNIISVTGRKITVTSGFFNILQQSTTNANIVNFLVNLSFQTSDGNITLINTIQNIMNIQYYEVLGEYLSQSCVAMIGLNINAATLTLNNINFMPSVYNVGNFSSYLLSEVTYSTLFLNNITVILGNSSYSQILNEISSDEDYQFNFGGLVNSLGQITLTISQIIISANQSLNTNFLSNSGILIGYVNTISNINIIQISNICLEQSISSLYYVENFGLIGILFNNISLSKLNAVMNIQFFEIMNFGIIGVISNLYVQGDSTFIQEIRIESKIYSNKSEEISNIVGTIYSKNCQLVNISVISSIQCSFSNGGISGLTSYSNIQLFNVVVNNSNILTIQSTTGGIIGYVFNSNVEMTNIHIINSTFSKSDCIGGFVGQTQNSAIYFNNLTIINSSILSLKQSGGFLGVAQNISLTIRNTTIFSIQINCQTNYGIIIGLSGIVVIYDIQNSFSLGNNYINNQLQFNCLSFTNTWSIQQCCEFGYLYLNGTCQFIKHEIHVDNIVCSQSYFANTFVLNTYIQQVNSLYYLIGYAFSSSQVITNSILDIQNNVYTSTVLPLFQSQNSFTNIKIQLGTQTISSGSLMQAGSIITINQVNIVSKTGSSITVSSGYFNILQQTSSNANIIKLYLNLSFSASQGNITLINTISNIMTLQYYEVLGAYKSDGYVVMIGLDITTATLLLSEINFMPIEYKISNSILMLEIKSSQVILNAISIIPVINSMFGSIIRSIQTVTVQLKYIIYDCTQPTNSETLSPSGLLVQSGQGVVTIQNICLQKHNNINQSLCGLVGKFLGSVSLQQLNIILTYFDQNLYYFGLVSSCDNCDYIEYQNVKTEIKTIDQSNVVRNGYCNGILISKADYIINRLTVINVSVQNSNIRQAWLSSGLVGSFDSSAQYYQVPIQFLNTTVCNSNISSSDSIAGGFVGYCWMATIEITDSIINSISIVSPGHYGLIVGYDNGDNALYIINSQIIGNNYINNILQSNCNIQNIGPTGC</sequence>
<keyword evidence="3" id="KW-1185">Reference proteome</keyword>